<evidence type="ECO:0000256" key="1">
    <source>
        <dbReference type="SAM" id="Phobius"/>
    </source>
</evidence>
<evidence type="ECO:0000313" key="5">
    <source>
        <dbReference type="Proteomes" id="UP000289775"/>
    </source>
</evidence>
<organism evidence="4 5">
    <name type="scientific">Flavobacterium beibuense</name>
    <dbReference type="NCBI Taxonomy" id="657326"/>
    <lineage>
        <taxon>Bacteria</taxon>
        <taxon>Pseudomonadati</taxon>
        <taxon>Bacteroidota</taxon>
        <taxon>Flavobacteriia</taxon>
        <taxon>Flavobacteriales</taxon>
        <taxon>Flavobacteriaceae</taxon>
        <taxon>Flavobacterium</taxon>
    </lineage>
</organism>
<evidence type="ECO:0000313" key="4">
    <source>
        <dbReference type="EMBL" id="RYJ44849.1"/>
    </source>
</evidence>
<feature type="domain" description="DUF7088" evidence="3">
    <location>
        <begin position="39"/>
        <end position="145"/>
    </location>
</feature>
<gene>
    <name evidence="4" type="ORF">NU09_0483</name>
</gene>
<dbReference type="Pfam" id="PF23357">
    <property type="entry name" value="DUF7088"/>
    <property type="match status" value="1"/>
</dbReference>
<dbReference type="Proteomes" id="UP000289775">
    <property type="component" value="Unassembled WGS sequence"/>
</dbReference>
<feature type="transmembrane region" description="Helical" evidence="1">
    <location>
        <begin position="536"/>
        <end position="556"/>
    </location>
</feature>
<dbReference type="InterPro" id="IPR019196">
    <property type="entry name" value="ABC_transp_unknown"/>
</dbReference>
<evidence type="ECO:0000259" key="3">
    <source>
        <dbReference type="Pfam" id="PF23357"/>
    </source>
</evidence>
<comment type="caution">
    <text evidence="4">The sequence shown here is derived from an EMBL/GenBank/DDBJ whole genome shotgun (WGS) entry which is preliminary data.</text>
</comment>
<dbReference type="Pfam" id="PF09822">
    <property type="entry name" value="ABC_transp_aux"/>
    <property type="match status" value="1"/>
</dbReference>
<reference evidence="4 5" key="1">
    <citation type="submission" date="2014-12" db="EMBL/GenBank/DDBJ databases">
        <title>Genome sequence of Flavobacterium beibuense RSKm HC5.</title>
        <authorList>
            <person name="Kim J.F."/>
            <person name="Song J.Y."/>
            <person name="Kwak M.-J."/>
            <person name="Lee S.-W."/>
        </authorList>
    </citation>
    <scope>NUCLEOTIDE SEQUENCE [LARGE SCALE GENOMIC DNA]</scope>
    <source>
        <strain evidence="4 5">RSKm HC5</strain>
    </source>
</reference>
<keyword evidence="5" id="KW-1185">Reference proteome</keyword>
<dbReference type="InterPro" id="IPR019863">
    <property type="entry name" value="Motility-assoc_ABC-rel_GldG"/>
</dbReference>
<feature type="domain" description="ABC-type uncharacterised transport system" evidence="2">
    <location>
        <begin position="193"/>
        <end position="499"/>
    </location>
</feature>
<protein>
    <submittedName>
        <fullName evidence="4">Putative gliding motility protein</fullName>
    </submittedName>
</protein>
<proteinExistence type="predicted"/>
<dbReference type="EMBL" id="JUIW01000002">
    <property type="protein sequence ID" value="RYJ44849.1"/>
    <property type="molecule type" value="Genomic_DNA"/>
</dbReference>
<name>A0A444WGA2_9FLAO</name>
<dbReference type="NCBIfam" id="TIGR03521">
    <property type="entry name" value="GldG"/>
    <property type="match status" value="1"/>
</dbReference>
<dbReference type="InterPro" id="IPR055396">
    <property type="entry name" value="DUF7088"/>
</dbReference>
<dbReference type="AlphaFoldDB" id="A0A444WGA2"/>
<keyword evidence="1" id="KW-0812">Transmembrane</keyword>
<accession>A0A444WGA2</accession>
<sequence length="563" mass="64347">MVMEQTKKHIRKQLLITVVILIALNIAGSYLFKRFDLTQDKRYTLSEATLNLIDQIDEPLYIDVLLDGKFPGEFKRLQTETRQLLEEFKAHNSNIIFQFENPLENEDNMQEDMRMLYSRGLTPISVTVDDKGKQSQEVVFPWAMVNYGTKTSKVQLLKNVMTTSTAEKVVSSVQHLEYAFAEAISKAINEKEKKIAVIKGNGELHDLLIADFLKQAGESYFIGPVTLDSVAKDPIKTLKLLNDFDLAIIAKPTKEFTEEEKQVLDQFIINGGKTLWMIDQVQAEMDSLYNETGNTLAFNRNLNLTDMFFKYGVRVNPDLIKDELATSIKLAVGERGSQTEYQDFLWKLSPFVYPDSENPIVKNMSGIRFEFANSIDTLKNDIKKTVLLHSSPYSKRLGMPTQISLSMVNEKTNPSDYEGQGDIPVSVLLEGKFHSAYENRVLPFKDPSFKPVGGENKMIIISDGDIIKNQLDKSYQPLELGYDKWTNSLYDNKPFLMNCVNYLLDDNGLINIRSKDVDLPLLDKEKVYEQYTTAQFITVGLPIIILLVFGLLFTFIRKRKYSR</sequence>
<evidence type="ECO:0000259" key="2">
    <source>
        <dbReference type="Pfam" id="PF09822"/>
    </source>
</evidence>
<keyword evidence="1" id="KW-0472">Membrane</keyword>
<keyword evidence="1" id="KW-1133">Transmembrane helix</keyword>